<feature type="signal peptide" evidence="6">
    <location>
        <begin position="1"/>
        <end position="23"/>
    </location>
</feature>
<evidence type="ECO:0000313" key="7">
    <source>
        <dbReference type="EMBL" id="KAK8480115.1"/>
    </source>
</evidence>
<feature type="chain" id="PRO_5044964542" description="S-protein homolog" evidence="6">
    <location>
        <begin position="24"/>
        <end position="135"/>
    </location>
</feature>
<keyword evidence="8" id="KW-1185">Reference proteome</keyword>
<evidence type="ECO:0000313" key="8">
    <source>
        <dbReference type="Proteomes" id="UP001472677"/>
    </source>
</evidence>
<gene>
    <name evidence="7" type="ORF">V6N12_011818</name>
</gene>
<comment type="caution">
    <text evidence="7">The sequence shown here is derived from an EMBL/GenBank/DDBJ whole genome shotgun (WGS) entry which is preliminary data.</text>
</comment>
<comment type="subcellular location">
    <subcellularLocation>
        <location evidence="1 6">Secreted</location>
    </subcellularLocation>
</comment>
<dbReference type="InterPro" id="IPR010264">
    <property type="entry name" value="Self-incomp_S1"/>
</dbReference>
<dbReference type="PANTHER" id="PTHR31232">
    <property type="match status" value="1"/>
</dbReference>
<evidence type="ECO:0000256" key="4">
    <source>
        <dbReference type="ARBA" id="ARBA00022525"/>
    </source>
</evidence>
<organism evidence="7 8">
    <name type="scientific">Hibiscus sabdariffa</name>
    <name type="common">roselle</name>
    <dbReference type="NCBI Taxonomy" id="183260"/>
    <lineage>
        <taxon>Eukaryota</taxon>
        <taxon>Viridiplantae</taxon>
        <taxon>Streptophyta</taxon>
        <taxon>Embryophyta</taxon>
        <taxon>Tracheophyta</taxon>
        <taxon>Spermatophyta</taxon>
        <taxon>Magnoliopsida</taxon>
        <taxon>eudicotyledons</taxon>
        <taxon>Gunneridae</taxon>
        <taxon>Pentapetalae</taxon>
        <taxon>rosids</taxon>
        <taxon>malvids</taxon>
        <taxon>Malvales</taxon>
        <taxon>Malvaceae</taxon>
        <taxon>Malvoideae</taxon>
        <taxon>Hibiscus</taxon>
    </lineage>
</organism>
<evidence type="ECO:0000256" key="5">
    <source>
        <dbReference type="ARBA" id="ARBA00022729"/>
    </source>
</evidence>
<accession>A0ABR1ZI15</accession>
<comment type="similarity">
    <text evidence="2 6">Belongs to the plant self-incompatibility (S1) protein family.</text>
</comment>
<name>A0ABR1ZI15_9ROSI</name>
<evidence type="ECO:0000256" key="2">
    <source>
        <dbReference type="ARBA" id="ARBA00005581"/>
    </source>
</evidence>
<sequence>MNSQMINLVWVLSITVLFVASEASLLLHKADVLVYNDLGVGMQLMVHCKSRNDDLRVRILSYRNHFEFKFRPQFWGSTLFHCTFKWNGVSHRFDIYEQNRDIRLCNRCLWNITLKGPCMLNSETSKYDICYPWNA</sequence>
<dbReference type="Proteomes" id="UP001472677">
    <property type="component" value="Unassembled WGS sequence"/>
</dbReference>
<evidence type="ECO:0000256" key="6">
    <source>
        <dbReference type="RuleBase" id="RU367044"/>
    </source>
</evidence>
<evidence type="ECO:0000256" key="3">
    <source>
        <dbReference type="ARBA" id="ARBA00022471"/>
    </source>
</evidence>
<keyword evidence="3 6" id="KW-0713">Self-incompatibility</keyword>
<dbReference type="Pfam" id="PF05938">
    <property type="entry name" value="Self-incomp_S1"/>
    <property type="match status" value="1"/>
</dbReference>
<evidence type="ECO:0000256" key="1">
    <source>
        <dbReference type="ARBA" id="ARBA00004613"/>
    </source>
</evidence>
<dbReference type="PANTHER" id="PTHR31232:SF133">
    <property type="entry name" value="S-PROTEIN HOMOLOG"/>
    <property type="match status" value="1"/>
</dbReference>
<reference evidence="7 8" key="1">
    <citation type="journal article" date="2024" name="G3 (Bethesda)">
        <title>Genome assembly of Hibiscus sabdariffa L. provides insights into metabolisms of medicinal natural products.</title>
        <authorList>
            <person name="Kim T."/>
        </authorList>
    </citation>
    <scope>NUCLEOTIDE SEQUENCE [LARGE SCALE GENOMIC DNA]</scope>
    <source>
        <strain evidence="7">TK-2024</strain>
        <tissue evidence="7">Old leaves</tissue>
    </source>
</reference>
<keyword evidence="5 6" id="KW-0732">Signal</keyword>
<keyword evidence="4 6" id="KW-0964">Secreted</keyword>
<dbReference type="EMBL" id="JBBPBM010002113">
    <property type="protein sequence ID" value="KAK8480115.1"/>
    <property type="molecule type" value="Genomic_DNA"/>
</dbReference>
<protein>
    <recommendedName>
        <fullName evidence="6">S-protein homolog</fullName>
    </recommendedName>
</protein>
<proteinExistence type="inferred from homology"/>